<evidence type="ECO:0000256" key="3">
    <source>
        <dbReference type="SAM" id="Coils"/>
    </source>
</evidence>
<feature type="coiled-coil region" evidence="3">
    <location>
        <begin position="204"/>
        <end position="249"/>
    </location>
</feature>
<organism evidence="6 7">
    <name type="scientific">Elongatibacter sediminis</name>
    <dbReference type="NCBI Taxonomy" id="3119006"/>
    <lineage>
        <taxon>Bacteria</taxon>
        <taxon>Pseudomonadati</taxon>
        <taxon>Pseudomonadota</taxon>
        <taxon>Gammaproteobacteria</taxon>
        <taxon>Chromatiales</taxon>
        <taxon>Wenzhouxiangellaceae</taxon>
        <taxon>Elongatibacter</taxon>
    </lineage>
</organism>
<dbReference type="Proteomes" id="UP001359886">
    <property type="component" value="Unassembled WGS sequence"/>
</dbReference>
<dbReference type="PANTHER" id="PTHR10046">
    <property type="entry name" value="ATP DEPENDENT LON PROTEASE FAMILY MEMBER"/>
    <property type="match status" value="1"/>
</dbReference>
<dbReference type="InterPro" id="IPR046844">
    <property type="entry name" value="Lon-like_helical"/>
</dbReference>
<dbReference type="InterPro" id="IPR046843">
    <property type="entry name" value="LonB_AAA-LID"/>
</dbReference>
<accession>A0AAW9RER3</accession>
<dbReference type="SUPFAM" id="SSF52540">
    <property type="entry name" value="P-loop containing nucleoside triphosphate hydrolases"/>
    <property type="match status" value="1"/>
</dbReference>
<dbReference type="GO" id="GO:0005524">
    <property type="term" value="F:ATP binding"/>
    <property type="evidence" value="ECO:0007669"/>
    <property type="project" value="UniProtKB-KW"/>
</dbReference>
<dbReference type="AlphaFoldDB" id="A0AAW9RER3"/>
<dbReference type="InterPro" id="IPR014721">
    <property type="entry name" value="Ribsml_uS5_D2-typ_fold_subgr"/>
</dbReference>
<name>A0AAW9RER3_9GAMM</name>
<keyword evidence="7" id="KW-1185">Reference proteome</keyword>
<dbReference type="EMBL" id="JAZHOG010000001">
    <property type="protein sequence ID" value="MEJ8566051.1"/>
    <property type="molecule type" value="Genomic_DNA"/>
</dbReference>
<dbReference type="Pfam" id="PF05362">
    <property type="entry name" value="Lon_C"/>
    <property type="match status" value="1"/>
</dbReference>
<dbReference type="Gene3D" id="3.30.230.10">
    <property type="match status" value="1"/>
</dbReference>
<dbReference type="InterPro" id="IPR041699">
    <property type="entry name" value="AAA_32"/>
</dbReference>
<dbReference type="Pfam" id="PF20437">
    <property type="entry name" value="LonC_helical"/>
    <property type="match status" value="1"/>
</dbReference>
<dbReference type="Pfam" id="PF20436">
    <property type="entry name" value="LonB_AAA-LID"/>
    <property type="match status" value="1"/>
</dbReference>
<keyword evidence="2" id="KW-0720">Serine protease</keyword>
<reference evidence="6 7" key="1">
    <citation type="submission" date="2024-02" db="EMBL/GenBank/DDBJ databases">
        <title>A novel Wenzhouxiangellaceae bacterium, isolated from coastal sediments.</title>
        <authorList>
            <person name="Du Z.-J."/>
            <person name="Ye Y.-Q."/>
            <person name="Zhang X.-Y."/>
        </authorList>
    </citation>
    <scope>NUCLEOTIDE SEQUENCE [LARGE SCALE GENOMIC DNA]</scope>
    <source>
        <strain evidence="6 7">CH-27</strain>
    </source>
</reference>
<keyword evidence="6" id="KW-0067">ATP-binding</keyword>
<evidence type="ECO:0000256" key="1">
    <source>
        <dbReference type="ARBA" id="ARBA00022670"/>
    </source>
</evidence>
<feature type="domain" description="Lon proteolytic" evidence="5">
    <location>
        <begin position="570"/>
        <end position="765"/>
    </location>
</feature>
<dbReference type="Pfam" id="PF13654">
    <property type="entry name" value="AAA_32"/>
    <property type="match status" value="1"/>
</dbReference>
<feature type="active site" evidence="2">
    <location>
        <position position="703"/>
    </location>
</feature>
<dbReference type="SUPFAM" id="SSF54211">
    <property type="entry name" value="Ribosomal protein S5 domain 2-like"/>
    <property type="match status" value="1"/>
</dbReference>
<feature type="active site" evidence="2">
    <location>
        <position position="660"/>
    </location>
</feature>
<dbReference type="EC" id="3.4.21.53" evidence="2"/>
<dbReference type="Gene3D" id="3.40.50.300">
    <property type="entry name" value="P-loop containing nucleotide triphosphate hydrolases"/>
    <property type="match status" value="2"/>
</dbReference>
<evidence type="ECO:0000313" key="7">
    <source>
        <dbReference type="Proteomes" id="UP001359886"/>
    </source>
</evidence>
<keyword evidence="1 2" id="KW-0645">Protease</keyword>
<comment type="catalytic activity">
    <reaction evidence="2">
        <text>Hydrolysis of proteins in presence of ATP.</text>
        <dbReference type="EC" id="3.4.21.53"/>
    </reaction>
</comment>
<evidence type="ECO:0000313" key="6">
    <source>
        <dbReference type="EMBL" id="MEJ8566051.1"/>
    </source>
</evidence>
<dbReference type="PROSITE" id="PS51786">
    <property type="entry name" value="LON_PROTEOLYTIC"/>
    <property type="match status" value="1"/>
</dbReference>
<comment type="similarity">
    <text evidence="2">Belongs to the peptidase S16 family.</text>
</comment>
<dbReference type="GO" id="GO:0030163">
    <property type="term" value="P:protein catabolic process"/>
    <property type="evidence" value="ECO:0007669"/>
    <property type="project" value="InterPro"/>
</dbReference>
<feature type="region of interest" description="Disordered" evidence="4">
    <location>
        <begin position="1"/>
        <end position="37"/>
    </location>
</feature>
<gene>
    <name evidence="6" type="ORF">V3330_00325</name>
</gene>
<dbReference type="InterPro" id="IPR027417">
    <property type="entry name" value="P-loop_NTPase"/>
</dbReference>
<evidence type="ECO:0000256" key="2">
    <source>
        <dbReference type="PROSITE-ProRule" id="PRU01122"/>
    </source>
</evidence>
<protein>
    <recommendedName>
        <fullName evidence="2">endopeptidase La</fullName>
        <ecNumber evidence="2">3.4.21.53</ecNumber>
    </recommendedName>
</protein>
<dbReference type="GO" id="GO:0004176">
    <property type="term" value="F:ATP-dependent peptidase activity"/>
    <property type="evidence" value="ECO:0007669"/>
    <property type="project" value="UniProtKB-UniRule"/>
</dbReference>
<dbReference type="RefSeq" id="WP_354693375.1">
    <property type="nucleotide sequence ID" value="NZ_JAZHOG010000001.1"/>
</dbReference>
<keyword evidence="3" id="KW-0175">Coiled coil</keyword>
<dbReference type="GO" id="GO:0004252">
    <property type="term" value="F:serine-type endopeptidase activity"/>
    <property type="evidence" value="ECO:0007669"/>
    <property type="project" value="UniProtKB-UniRule"/>
</dbReference>
<comment type="caution">
    <text evidence="6">The sequence shown here is derived from an EMBL/GenBank/DDBJ whole genome shotgun (WGS) entry which is preliminary data.</text>
</comment>
<dbReference type="Gene3D" id="1.10.8.60">
    <property type="match status" value="1"/>
</dbReference>
<keyword evidence="6" id="KW-0547">Nucleotide-binding</keyword>
<dbReference type="GO" id="GO:0006508">
    <property type="term" value="P:proteolysis"/>
    <property type="evidence" value="ECO:0007669"/>
    <property type="project" value="UniProtKB-KW"/>
</dbReference>
<dbReference type="InterPro" id="IPR020568">
    <property type="entry name" value="Ribosomal_Su5_D2-typ_SF"/>
</dbReference>
<proteinExistence type="inferred from homology"/>
<dbReference type="PRINTS" id="PR00830">
    <property type="entry name" value="ENDOLAPTASE"/>
</dbReference>
<keyword evidence="2" id="KW-0378">Hydrolase</keyword>
<sequence length="809" mass="89094">MDFETGKPLPPDRLARRTDPAGLSFDTTASLEPSDRVPGQERAIDALRFGAGMAVDGHNVFVLGPPGVGRHTFVRSFLGEEAAQRPVPPDLCYVYNFEDPRRPKALSLPPGTGKQLSADIEQIIQDLQSAIPLAFESEDFQAQQGAIQEHFKEAQEAAFSEVEENAKKRSIGVVQTPSGIAFVPLHEGEPLKSEDFEKRPEEEQARFRADIEELTEQLQRIMRATPKRAREVRQKLRQLEREVVSLAVSGLLDELQQKYTELPAVAAYLKAMQEDIIDNVRLFLPQSPPQEPGPHATEAVQQAGPGATMRYAVNVLVDHSGEEGAPVEIADQPNFAELIGRIEHEAQFGTLSTNFNLIRAGALHRANGGYLIIDAGRILAYPAAWEALKRAIRNRQIRIRSAGDDLGLISTVSLEPEPIPLDLKIVLIGERRFYYLLSQLDPEFPDLFKVAADFEDDIPRADEHVEELARLLACMIENENLLPLDRTAFARLMDESARQAADVERLSADIRHTFDLTREAHYWADQRGAKSIGAEDVSTAIASRVRRASRMRERMLEQTLRETLVIETDGEHIGQINGLSVLQLGDYAFGRPQRITATVTLGAGNVVDIEREVELGGPLHSKGVMILTGFLRSHYVRDHPLSLSASLVFEQSYGGVDGDSASAAELCALASALADAPISQSFAITGSVDQHGHVQAIGGVNQKIEGFFDLCAARGLTGKQGVLIPKANVKHLMLRDDVIDAVRDGQFQVYPVEHVDQCLERLTGMDAGQADADGVFPEGTINQRIQARLLDLAEKRRNFGREAGKSNDD</sequence>
<evidence type="ECO:0000259" key="5">
    <source>
        <dbReference type="PROSITE" id="PS51786"/>
    </source>
</evidence>
<dbReference type="InterPro" id="IPR027065">
    <property type="entry name" value="Lon_Prtase"/>
</dbReference>
<dbReference type="InterPro" id="IPR008269">
    <property type="entry name" value="Lon_proteolytic"/>
</dbReference>
<evidence type="ECO:0000256" key="4">
    <source>
        <dbReference type="SAM" id="MobiDB-lite"/>
    </source>
</evidence>